<dbReference type="InterPro" id="IPR051473">
    <property type="entry name" value="P2Ox-like"/>
</dbReference>
<gene>
    <name evidence="7" type="ORF">MWN34_01345</name>
</gene>
<keyword evidence="4" id="KW-0274">FAD</keyword>
<dbReference type="SUPFAM" id="SSF51905">
    <property type="entry name" value="FAD/NAD(P)-binding domain"/>
    <property type="match status" value="1"/>
</dbReference>
<feature type="domain" description="Glucose-methanol-choline oxidoreductase C-terminal" evidence="6">
    <location>
        <begin position="357"/>
        <end position="484"/>
    </location>
</feature>
<accession>A0ABT0D6H8</accession>
<organism evidence="7 8">
    <name type="scientific">Ancylobacter crimeensis</name>
    <dbReference type="NCBI Taxonomy" id="2579147"/>
    <lineage>
        <taxon>Bacteria</taxon>
        <taxon>Pseudomonadati</taxon>
        <taxon>Pseudomonadota</taxon>
        <taxon>Alphaproteobacteria</taxon>
        <taxon>Hyphomicrobiales</taxon>
        <taxon>Xanthobacteraceae</taxon>
        <taxon>Ancylobacter</taxon>
    </lineage>
</organism>
<evidence type="ECO:0000256" key="1">
    <source>
        <dbReference type="ARBA" id="ARBA00001974"/>
    </source>
</evidence>
<keyword evidence="5" id="KW-0560">Oxidoreductase</keyword>
<dbReference type="Pfam" id="PF05199">
    <property type="entry name" value="GMC_oxred_C"/>
    <property type="match status" value="1"/>
</dbReference>
<keyword evidence="3" id="KW-0285">Flavoprotein</keyword>
<reference evidence="7 8" key="1">
    <citation type="submission" date="2022-04" db="EMBL/GenBank/DDBJ databases">
        <authorList>
            <person name="Grouzdev D.S."/>
            <person name="Pantiukh K.S."/>
            <person name="Krutkina M.S."/>
        </authorList>
    </citation>
    <scope>NUCLEOTIDE SEQUENCE [LARGE SCALE GENOMIC DNA]</scope>
    <source>
        <strain evidence="7 8">6x-1</strain>
    </source>
</reference>
<comment type="cofactor">
    <cofactor evidence="1">
        <name>FAD</name>
        <dbReference type="ChEBI" id="CHEBI:57692"/>
    </cofactor>
</comment>
<sequence>MAVDLARRGRRVALLEAGPAKPEQNSQKWFEQATLSGKNLEGLHVGRFRCLGGTTNFWGGQLVPFAPMVFAQRNWVSDALWPINSNDIAPFVDAGFNILGLGHVIRDDTEVWKRLRLQAPPKTDTIQPIVTRWAPESNLAIHFAKDIAENPNLTVVLNAQVGAIIVGDNGAVEGVQIRFTDSAPIHVRGESVVLANGTIEISRLLQLPDHLDRQTPWATNQWLGRAFMDHIDCYAGGVVPIDNKRFSDLFDNAFIEGLKYNPKLRLADEVQAREQLLEISSHFVYRSSIADNIANLKILVRGLLKGRVKRSALSDPLAMLGTLKFVVPMAIRYIRYRRMMNLSDAGIQLRLTSEQTPVTESRVRLREERDPFGMPIVDVDWKLDPRDFETMARFAEYIKYYLESHRLARVDLAEGLVKRDPDFFAQADDANHQMGGARMATSAQEGVVDADCAVFGTRNLYVAGAAVYPTSGFANPTFTAIALGLRLASHLISRRKELYAKVA</sequence>
<dbReference type="InterPro" id="IPR007867">
    <property type="entry name" value="GMC_OxRtase_C"/>
</dbReference>
<evidence type="ECO:0000313" key="8">
    <source>
        <dbReference type="Proteomes" id="UP001203284"/>
    </source>
</evidence>
<dbReference type="PANTHER" id="PTHR42784">
    <property type="entry name" value="PYRANOSE 2-OXIDASE"/>
    <property type="match status" value="1"/>
</dbReference>
<evidence type="ECO:0000256" key="3">
    <source>
        <dbReference type="ARBA" id="ARBA00022630"/>
    </source>
</evidence>
<dbReference type="InterPro" id="IPR036188">
    <property type="entry name" value="FAD/NAD-bd_sf"/>
</dbReference>
<dbReference type="EMBL" id="JALKCH010000001">
    <property type="protein sequence ID" value="MCK0195551.1"/>
    <property type="molecule type" value="Genomic_DNA"/>
</dbReference>
<comment type="caution">
    <text evidence="7">The sequence shown here is derived from an EMBL/GenBank/DDBJ whole genome shotgun (WGS) entry which is preliminary data.</text>
</comment>
<evidence type="ECO:0000256" key="2">
    <source>
        <dbReference type="ARBA" id="ARBA00010790"/>
    </source>
</evidence>
<comment type="similarity">
    <text evidence="2">Belongs to the GMC oxidoreductase family.</text>
</comment>
<evidence type="ECO:0000259" key="6">
    <source>
        <dbReference type="Pfam" id="PF05199"/>
    </source>
</evidence>
<proteinExistence type="inferred from homology"/>
<dbReference type="Gene3D" id="3.50.50.60">
    <property type="entry name" value="FAD/NAD(P)-binding domain"/>
    <property type="match status" value="2"/>
</dbReference>
<dbReference type="PANTHER" id="PTHR42784:SF1">
    <property type="entry name" value="PYRANOSE 2-OXIDASE"/>
    <property type="match status" value="1"/>
</dbReference>
<protein>
    <submittedName>
        <fullName evidence="7">GMC family oxidoreductase</fullName>
    </submittedName>
</protein>
<evidence type="ECO:0000313" key="7">
    <source>
        <dbReference type="EMBL" id="MCK0195551.1"/>
    </source>
</evidence>
<name>A0ABT0D6H8_9HYPH</name>
<keyword evidence="8" id="KW-1185">Reference proteome</keyword>
<dbReference type="Proteomes" id="UP001203284">
    <property type="component" value="Unassembled WGS sequence"/>
</dbReference>
<evidence type="ECO:0000256" key="4">
    <source>
        <dbReference type="ARBA" id="ARBA00022827"/>
    </source>
</evidence>
<evidence type="ECO:0000256" key="5">
    <source>
        <dbReference type="ARBA" id="ARBA00023002"/>
    </source>
</evidence>